<evidence type="ECO:0000313" key="2">
    <source>
        <dbReference type="Proteomes" id="UP001362999"/>
    </source>
</evidence>
<dbReference type="AlphaFoldDB" id="A0AAW0D388"/>
<protein>
    <recommendedName>
        <fullName evidence="3">Secreted protein</fullName>
    </recommendedName>
</protein>
<accession>A0AAW0D388</accession>
<dbReference type="EMBL" id="JAWWNJ010000011">
    <property type="protein sequence ID" value="KAK7045243.1"/>
    <property type="molecule type" value="Genomic_DNA"/>
</dbReference>
<comment type="caution">
    <text evidence="1">The sequence shown here is derived from an EMBL/GenBank/DDBJ whole genome shotgun (WGS) entry which is preliminary data.</text>
</comment>
<sequence length="78" mass="9036">MASCSARTFTLSYRLPSLSSLLMFMFRRITAMGIRYRSSIQFPSTHPTACLFRLFSHPFRGFVEFHPPHASLIYRCQG</sequence>
<evidence type="ECO:0000313" key="1">
    <source>
        <dbReference type="EMBL" id="KAK7045243.1"/>
    </source>
</evidence>
<name>A0AAW0D388_9AGAR</name>
<gene>
    <name evidence="1" type="ORF">R3P38DRAFT_190699</name>
</gene>
<evidence type="ECO:0008006" key="3">
    <source>
        <dbReference type="Google" id="ProtNLM"/>
    </source>
</evidence>
<dbReference type="Proteomes" id="UP001362999">
    <property type="component" value="Unassembled WGS sequence"/>
</dbReference>
<keyword evidence="2" id="KW-1185">Reference proteome</keyword>
<proteinExistence type="predicted"/>
<reference evidence="1 2" key="1">
    <citation type="journal article" date="2024" name="J Genomics">
        <title>Draft genome sequencing and assembly of Favolaschia claudopus CIRM-BRFM 2984 isolated from oak limbs.</title>
        <authorList>
            <person name="Navarro D."/>
            <person name="Drula E."/>
            <person name="Chaduli D."/>
            <person name="Cazenave R."/>
            <person name="Ahrendt S."/>
            <person name="Wang J."/>
            <person name="Lipzen A."/>
            <person name="Daum C."/>
            <person name="Barry K."/>
            <person name="Grigoriev I.V."/>
            <person name="Favel A."/>
            <person name="Rosso M.N."/>
            <person name="Martin F."/>
        </authorList>
    </citation>
    <scope>NUCLEOTIDE SEQUENCE [LARGE SCALE GENOMIC DNA]</scope>
    <source>
        <strain evidence="1 2">CIRM-BRFM 2984</strain>
    </source>
</reference>
<organism evidence="1 2">
    <name type="scientific">Favolaschia claudopus</name>
    <dbReference type="NCBI Taxonomy" id="2862362"/>
    <lineage>
        <taxon>Eukaryota</taxon>
        <taxon>Fungi</taxon>
        <taxon>Dikarya</taxon>
        <taxon>Basidiomycota</taxon>
        <taxon>Agaricomycotina</taxon>
        <taxon>Agaricomycetes</taxon>
        <taxon>Agaricomycetidae</taxon>
        <taxon>Agaricales</taxon>
        <taxon>Marasmiineae</taxon>
        <taxon>Mycenaceae</taxon>
        <taxon>Favolaschia</taxon>
    </lineage>
</organism>